<accession>A0A4Y9RW59</accession>
<organism evidence="2 3">
    <name type="scientific">Zemynaea arenosa</name>
    <dbReference type="NCBI Taxonomy" id="2561931"/>
    <lineage>
        <taxon>Bacteria</taxon>
        <taxon>Pseudomonadati</taxon>
        <taxon>Pseudomonadota</taxon>
        <taxon>Betaproteobacteria</taxon>
        <taxon>Burkholderiales</taxon>
        <taxon>Oxalobacteraceae</taxon>
        <taxon>Telluria group</taxon>
        <taxon>Zemynaea</taxon>
    </lineage>
</organism>
<keyword evidence="1" id="KW-0472">Membrane</keyword>
<comment type="caution">
    <text evidence="2">The sequence shown here is derived from an EMBL/GenBank/DDBJ whole genome shotgun (WGS) entry which is preliminary data.</text>
</comment>
<evidence type="ECO:0000256" key="1">
    <source>
        <dbReference type="SAM" id="Phobius"/>
    </source>
</evidence>
<sequence>MNALRLSLRTCGPRASLAWLLAFFSLSVLVASPSFAIDLIAFTGITGPLTSALTQLAALTPGFKALIGVITFTVSLIALSVLRDFGPVLKFFGVAIFAATGLVIGGAIMGMCI</sequence>
<keyword evidence="1" id="KW-1133">Transmembrane helix</keyword>
<keyword evidence="1" id="KW-0812">Transmembrane</keyword>
<protein>
    <submittedName>
        <fullName evidence="2">Uncharacterized protein</fullName>
    </submittedName>
</protein>
<keyword evidence="3" id="KW-1185">Reference proteome</keyword>
<feature type="transmembrane region" description="Helical" evidence="1">
    <location>
        <begin position="91"/>
        <end position="111"/>
    </location>
</feature>
<feature type="transmembrane region" description="Helical" evidence="1">
    <location>
        <begin position="52"/>
        <end position="79"/>
    </location>
</feature>
<evidence type="ECO:0000313" key="2">
    <source>
        <dbReference type="EMBL" id="TFW13380.1"/>
    </source>
</evidence>
<gene>
    <name evidence="2" type="ORF">E4L96_19990</name>
</gene>
<name>A0A4Y9RW59_9BURK</name>
<proteinExistence type="predicted"/>
<dbReference type="RefSeq" id="WP_135208973.1">
    <property type="nucleotide sequence ID" value="NZ_SPVF01000252.1"/>
</dbReference>
<dbReference type="Proteomes" id="UP000298438">
    <property type="component" value="Unassembled WGS sequence"/>
</dbReference>
<reference evidence="2 3" key="1">
    <citation type="submission" date="2019-03" db="EMBL/GenBank/DDBJ databases">
        <title>Draft Genome Sequence of Massilia arenosa sp. nov., a Novel Massilia Species Isolated from a Sandy-loam Maize Soil.</title>
        <authorList>
            <person name="Raths R."/>
            <person name="Peta V."/>
            <person name="Bucking H."/>
        </authorList>
    </citation>
    <scope>NUCLEOTIDE SEQUENCE [LARGE SCALE GENOMIC DNA]</scope>
    <source>
        <strain evidence="2 3">MC02</strain>
    </source>
</reference>
<evidence type="ECO:0000313" key="3">
    <source>
        <dbReference type="Proteomes" id="UP000298438"/>
    </source>
</evidence>
<dbReference type="AlphaFoldDB" id="A0A4Y9RW59"/>
<dbReference type="EMBL" id="SPVF01000252">
    <property type="protein sequence ID" value="TFW13380.1"/>
    <property type="molecule type" value="Genomic_DNA"/>
</dbReference>
<dbReference type="OrthoDB" id="8811921at2"/>